<sequence length="144" mass="15950">MGMLHQLQQWSITHHPKWLVILRVALGFSLILKGISFISNNILLQDILLKSNLSSQGWLSTAIPWLHLLGGALIVVGLFTRWAVLMQVPILIGAIFFVNAKQGVFSGQSELGLSLVILALLIFFFAEGGGPLSLDDHYFRKKKS</sequence>
<keyword evidence="4 7" id="KW-0812">Transmembrane</keyword>
<dbReference type="KEGG" id="lacs:H4075_08010"/>
<feature type="transmembrane region" description="Helical" evidence="7">
    <location>
        <begin position="20"/>
        <end position="38"/>
    </location>
</feature>
<dbReference type="InterPro" id="IPR051907">
    <property type="entry name" value="DoxX-like_oxidoreductase"/>
</dbReference>
<evidence type="ECO:0000256" key="7">
    <source>
        <dbReference type="SAM" id="Phobius"/>
    </source>
</evidence>
<comment type="similarity">
    <text evidence="2">Belongs to the DoxX family.</text>
</comment>
<evidence type="ECO:0000313" key="9">
    <source>
        <dbReference type="Proteomes" id="UP000515344"/>
    </source>
</evidence>
<feature type="transmembrane region" description="Helical" evidence="7">
    <location>
        <begin position="83"/>
        <end position="100"/>
    </location>
</feature>
<evidence type="ECO:0000256" key="3">
    <source>
        <dbReference type="ARBA" id="ARBA00022475"/>
    </source>
</evidence>
<dbReference type="Proteomes" id="UP000515344">
    <property type="component" value="Chromosome"/>
</dbReference>
<name>A0A7G5XKW1_9BACT</name>
<dbReference type="EMBL" id="CP060007">
    <property type="protein sequence ID" value="QNA46114.1"/>
    <property type="molecule type" value="Genomic_DNA"/>
</dbReference>
<keyword evidence="5 7" id="KW-1133">Transmembrane helix</keyword>
<dbReference type="InterPro" id="IPR032808">
    <property type="entry name" value="DoxX"/>
</dbReference>
<organism evidence="8 9">
    <name type="scientific">Lacibacter sediminis</name>
    <dbReference type="NCBI Taxonomy" id="2760713"/>
    <lineage>
        <taxon>Bacteria</taxon>
        <taxon>Pseudomonadati</taxon>
        <taxon>Bacteroidota</taxon>
        <taxon>Chitinophagia</taxon>
        <taxon>Chitinophagales</taxon>
        <taxon>Chitinophagaceae</taxon>
        <taxon>Lacibacter</taxon>
    </lineage>
</organism>
<gene>
    <name evidence="8" type="ORF">H4075_08010</name>
</gene>
<evidence type="ECO:0000256" key="4">
    <source>
        <dbReference type="ARBA" id="ARBA00022692"/>
    </source>
</evidence>
<keyword evidence="9" id="KW-1185">Reference proteome</keyword>
<dbReference type="RefSeq" id="WP_182805751.1">
    <property type="nucleotide sequence ID" value="NZ_CP060007.1"/>
</dbReference>
<reference evidence="9" key="1">
    <citation type="submission" date="2020-08" db="EMBL/GenBank/DDBJ databases">
        <title>Lacibacter sp. S13-6-6 genome sequencing.</title>
        <authorList>
            <person name="Jin L."/>
        </authorList>
    </citation>
    <scope>NUCLEOTIDE SEQUENCE [LARGE SCALE GENOMIC DNA]</scope>
    <source>
        <strain evidence="9">S13-6-6</strain>
    </source>
</reference>
<dbReference type="PANTHER" id="PTHR33452">
    <property type="entry name" value="OXIDOREDUCTASE CATD-RELATED"/>
    <property type="match status" value="1"/>
</dbReference>
<dbReference type="PANTHER" id="PTHR33452:SF1">
    <property type="entry name" value="INNER MEMBRANE PROTEIN YPHA-RELATED"/>
    <property type="match status" value="1"/>
</dbReference>
<keyword evidence="3" id="KW-1003">Cell membrane</keyword>
<keyword evidence="6 7" id="KW-0472">Membrane</keyword>
<accession>A0A7G5XKW1</accession>
<dbReference type="GO" id="GO:0005886">
    <property type="term" value="C:plasma membrane"/>
    <property type="evidence" value="ECO:0007669"/>
    <property type="project" value="UniProtKB-SubCell"/>
</dbReference>
<evidence type="ECO:0000256" key="2">
    <source>
        <dbReference type="ARBA" id="ARBA00006679"/>
    </source>
</evidence>
<evidence type="ECO:0000313" key="8">
    <source>
        <dbReference type="EMBL" id="QNA46114.1"/>
    </source>
</evidence>
<proteinExistence type="inferred from homology"/>
<comment type="subcellular location">
    <subcellularLocation>
        <location evidence="1">Cell membrane</location>
        <topology evidence="1">Multi-pass membrane protein</topology>
    </subcellularLocation>
</comment>
<evidence type="ECO:0000256" key="6">
    <source>
        <dbReference type="ARBA" id="ARBA00023136"/>
    </source>
</evidence>
<evidence type="ECO:0000256" key="1">
    <source>
        <dbReference type="ARBA" id="ARBA00004651"/>
    </source>
</evidence>
<dbReference type="AlphaFoldDB" id="A0A7G5XKW1"/>
<evidence type="ECO:0000256" key="5">
    <source>
        <dbReference type="ARBA" id="ARBA00022989"/>
    </source>
</evidence>
<dbReference type="Pfam" id="PF07681">
    <property type="entry name" value="DoxX"/>
    <property type="match status" value="1"/>
</dbReference>
<feature type="transmembrane region" description="Helical" evidence="7">
    <location>
        <begin position="58"/>
        <end position="76"/>
    </location>
</feature>
<feature type="transmembrane region" description="Helical" evidence="7">
    <location>
        <begin position="112"/>
        <end position="134"/>
    </location>
</feature>
<protein>
    <submittedName>
        <fullName evidence="8">DoxX family protein</fullName>
    </submittedName>
</protein>